<evidence type="ECO:0000313" key="2">
    <source>
        <dbReference type="Proteomes" id="UP000245626"/>
    </source>
</evidence>
<keyword evidence="2" id="KW-1185">Reference proteome</keyword>
<proteinExistence type="predicted"/>
<name>A0ACD0P2G6_9BASI</name>
<accession>A0ACD0P2G6</accession>
<evidence type="ECO:0000313" key="1">
    <source>
        <dbReference type="EMBL" id="PWN52197.1"/>
    </source>
</evidence>
<sequence>MEEEDESQSELMAKASKIVRDKISQIDHEMREISLDMHDHPEIEWQERRAHDLFVTYLSKQKGWKVVPHAGGVETAFSATFTHQVPGRDDFRTIGFQSELDALPGIGHACGHNLIAMSGLTASLALAEVLVRLDVPGRIVLLGTPAEEGGGGKLKLLDAGLYKEMDACLMLHPAPESGTGTMLAVQAVTVTFKGRTAHAGAAPWEGVNALDAAVLAYTNISALRQQIEPTMRVHGIIQGKDWAPNVIPGESTMTYNVRAPTISEVKVLASRVQKCFEAAALATGCEGQYEWDRAYADVRNSPSLSRTYSAYMKKENGIVVEDTPFMASTDFGNVTYALPSMHAEYKIHLDDKKTQGNHTVGFTAAARTEEAHERTMEACIGMILTGFRILEDAKFNESVWKEWKEWRDGADGP</sequence>
<dbReference type="EMBL" id="KZ819791">
    <property type="protein sequence ID" value="PWN52197.1"/>
    <property type="molecule type" value="Genomic_DNA"/>
</dbReference>
<gene>
    <name evidence="1" type="ORF">IE53DRAFT_312585</name>
</gene>
<organism evidence="1 2">
    <name type="scientific">Violaceomyces palustris</name>
    <dbReference type="NCBI Taxonomy" id="1673888"/>
    <lineage>
        <taxon>Eukaryota</taxon>
        <taxon>Fungi</taxon>
        <taxon>Dikarya</taxon>
        <taxon>Basidiomycota</taxon>
        <taxon>Ustilaginomycotina</taxon>
        <taxon>Ustilaginomycetes</taxon>
        <taxon>Violaceomycetales</taxon>
        <taxon>Violaceomycetaceae</taxon>
        <taxon>Violaceomyces</taxon>
    </lineage>
</organism>
<protein>
    <submittedName>
        <fullName evidence="1">Uncharacterized protein</fullName>
    </submittedName>
</protein>
<reference evidence="1 2" key="1">
    <citation type="journal article" date="2018" name="Mol. Biol. Evol.">
        <title>Broad Genomic Sampling Reveals a Smut Pathogenic Ancestry of the Fungal Clade Ustilaginomycotina.</title>
        <authorList>
            <person name="Kijpornyongpan T."/>
            <person name="Mondo S.J."/>
            <person name="Barry K."/>
            <person name="Sandor L."/>
            <person name="Lee J."/>
            <person name="Lipzen A."/>
            <person name="Pangilinan J."/>
            <person name="LaButti K."/>
            <person name="Hainaut M."/>
            <person name="Henrissat B."/>
            <person name="Grigoriev I.V."/>
            <person name="Spatafora J.W."/>
            <person name="Aime M.C."/>
        </authorList>
    </citation>
    <scope>NUCLEOTIDE SEQUENCE [LARGE SCALE GENOMIC DNA]</scope>
    <source>
        <strain evidence="1 2">SA 807</strain>
    </source>
</reference>
<dbReference type="Proteomes" id="UP000245626">
    <property type="component" value="Unassembled WGS sequence"/>
</dbReference>